<gene>
    <name evidence="7" type="ORF">J2S36_001104</name>
</gene>
<dbReference type="NCBIfam" id="TIGR01167">
    <property type="entry name" value="LPXTG_anchor"/>
    <property type="match status" value="1"/>
</dbReference>
<keyword evidence="3" id="KW-0732">Signal</keyword>
<keyword evidence="5" id="KW-0812">Transmembrane</keyword>
<dbReference type="PROSITE" id="PS50847">
    <property type="entry name" value="GRAM_POS_ANCHORING"/>
    <property type="match status" value="1"/>
</dbReference>
<evidence type="ECO:0000259" key="6">
    <source>
        <dbReference type="PROSITE" id="PS50847"/>
    </source>
</evidence>
<feature type="domain" description="Gram-positive cocci surface proteins LPxTG" evidence="6">
    <location>
        <begin position="12"/>
        <end position="46"/>
    </location>
</feature>
<dbReference type="InterPro" id="IPR019931">
    <property type="entry name" value="LPXTG_anchor"/>
</dbReference>
<keyword evidence="5" id="KW-0472">Membrane</keyword>
<organism evidence="7 8">
    <name type="scientific">Arcanobacterium hippocoleae</name>
    <dbReference type="NCBI Taxonomy" id="149017"/>
    <lineage>
        <taxon>Bacteria</taxon>
        <taxon>Bacillati</taxon>
        <taxon>Actinomycetota</taxon>
        <taxon>Actinomycetes</taxon>
        <taxon>Actinomycetales</taxon>
        <taxon>Actinomycetaceae</taxon>
        <taxon>Arcanobacterium</taxon>
    </lineage>
</organism>
<comment type="caution">
    <text evidence="7">The sequence shown here is derived from an EMBL/GenBank/DDBJ whole genome shotgun (WGS) entry which is preliminary data.</text>
</comment>
<accession>A0ABU1T2G1</accession>
<keyword evidence="5" id="KW-1133">Transmembrane helix</keyword>
<keyword evidence="8" id="KW-1185">Reference proteome</keyword>
<keyword evidence="1" id="KW-0134">Cell wall</keyword>
<proteinExistence type="predicted"/>
<evidence type="ECO:0000256" key="1">
    <source>
        <dbReference type="ARBA" id="ARBA00022512"/>
    </source>
</evidence>
<keyword evidence="2" id="KW-0964">Secreted</keyword>
<reference evidence="7 8" key="1">
    <citation type="submission" date="2023-07" db="EMBL/GenBank/DDBJ databases">
        <title>Sequencing the genomes of 1000 actinobacteria strains.</title>
        <authorList>
            <person name="Klenk H.-P."/>
        </authorList>
    </citation>
    <scope>NUCLEOTIDE SEQUENCE [LARGE SCALE GENOMIC DNA]</scope>
    <source>
        <strain evidence="7 8">DSM 15539</strain>
    </source>
</reference>
<evidence type="ECO:0000256" key="3">
    <source>
        <dbReference type="ARBA" id="ARBA00022729"/>
    </source>
</evidence>
<feature type="transmembrane region" description="Helical" evidence="5">
    <location>
        <begin position="22"/>
        <end position="40"/>
    </location>
</feature>
<evidence type="ECO:0000313" key="7">
    <source>
        <dbReference type="EMBL" id="MDR6939561.1"/>
    </source>
</evidence>
<keyword evidence="4" id="KW-0572">Peptidoglycan-anchor</keyword>
<dbReference type="Proteomes" id="UP001266099">
    <property type="component" value="Unassembled WGS sequence"/>
</dbReference>
<evidence type="ECO:0000256" key="5">
    <source>
        <dbReference type="SAM" id="Phobius"/>
    </source>
</evidence>
<evidence type="ECO:0000256" key="4">
    <source>
        <dbReference type="ARBA" id="ARBA00023088"/>
    </source>
</evidence>
<dbReference type="EMBL" id="JAVDUJ010000001">
    <property type="protein sequence ID" value="MDR6939561.1"/>
    <property type="molecule type" value="Genomic_DNA"/>
</dbReference>
<sequence>MDERESLKVAKLSETGSTQKNVLLGAMALGLVGLLAIFGSRKRRED</sequence>
<name>A0ABU1T2G1_9ACTO</name>
<protein>
    <submittedName>
        <fullName evidence="7">LPXTG-motif cell wall-anchored protein</fullName>
    </submittedName>
</protein>
<evidence type="ECO:0000256" key="2">
    <source>
        <dbReference type="ARBA" id="ARBA00022525"/>
    </source>
</evidence>
<evidence type="ECO:0000313" key="8">
    <source>
        <dbReference type="Proteomes" id="UP001266099"/>
    </source>
</evidence>